<proteinExistence type="predicted"/>
<comment type="caution">
    <text evidence="1">The sequence shown here is derived from an EMBL/GenBank/DDBJ whole genome shotgun (WGS) entry which is preliminary data.</text>
</comment>
<name>A0ACB8QZY0_9AGAM</name>
<feature type="non-terminal residue" evidence="1">
    <location>
        <position position="1"/>
    </location>
</feature>
<keyword evidence="2" id="KW-1185">Reference proteome</keyword>
<protein>
    <submittedName>
        <fullName evidence="1">Uncharacterized protein</fullName>
    </submittedName>
</protein>
<sequence length="311" mass="34630">PWTRPSSRPSGATPTQRASGSKHWNELGGDRDRIMGTVKRNLWLVTDLGLGVRKEPMEMRSTEEEERRAAERAKAGMHLSKEEEKAAEHKARLREAGLAEKRARAVIPTVNAMSPQARCTQRPFAAFFEQEMLKDTAIHREHERKTGDMRRPRRMAGTSRAQAVLDTVKNVQRALLQDRTLAAVHRPNMRAIEQQPHRTAGLSYALEAPLTSFFFTASQPCRYLTPHAANRRPVAIAGMVGYIGHFNADAADADALRFRVTATQLDAVPRAVAGHLLHGTARVAYTLRLSWPHAVVRSSQNPCIPCPIAAF</sequence>
<gene>
    <name evidence="1" type="ORF">FA95DRAFT_1578870</name>
</gene>
<evidence type="ECO:0000313" key="2">
    <source>
        <dbReference type="Proteomes" id="UP000814033"/>
    </source>
</evidence>
<dbReference type="EMBL" id="MU277000">
    <property type="protein sequence ID" value="KAI0037394.1"/>
    <property type="molecule type" value="Genomic_DNA"/>
</dbReference>
<evidence type="ECO:0000313" key="1">
    <source>
        <dbReference type="EMBL" id="KAI0037394.1"/>
    </source>
</evidence>
<organism evidence="1 2">
    <name type="scientific">Auriscalpium vulgare</name>
    <dbReference type="NCBI Taxonomy" id="40419"/>
    <lineage>
        <taxon>Eukaryota</taxon>
        <taxon>Fungi</taxon>
        <taxon>Dikarya</taxon>
        <taxon>Basidiomycota</taxon>
        <taxon>Agaricomycotina</taxon>
        <taxon>Agaricomycetes</taxon>
        <taxon>Russulales</taxon>
        <taxon>Auriscalpiaceae</taxon>
        <taxon>Auriscalpium</taxon>
    </lineage>
</organism>
<accession>A0ACB8QZY0</accession>
<reference evidence="1" key="2">
    <citation type="journal article" date="2022" name="New Phytol.">
        <title>Evolutionary transition to the ectomycorrhizal habit in the genomes of a hyperdiverse lineage of mushroom-forming fungi.</title>
        <authorList>
            <person name="Looney B."/>
            <person name="Miyauchi S."/>
            <person name="Morin E."/>
            <person name="Drula E."/>
            <person name="Courty P.E."/>
            <person name="Kohler A."/>
            <person name="Kuo A."/>
            <person name="LaButti K."/>
            <person name="Pangilinan J."/>
            <person name="Lipzen A."/>
            <person name="Riley R."/>
            <person name="Andreopoulos W."/>
            <person name="He G."/>
            <person name="Johnson J."/>
            <person name="Nolan M."/>
            <person name="Tritt A."/>
            <person name="Barry K.W."/>
            <person name="Grigoriev I.V."/>
            <person name="Nagy L.G."/>
            <person name="Hibbett D."/>
            <person name="Henrissat B."/>
            <person name="Matheny P.B."/>
            <person name="Labbe J."/>
            <person name="Martin F.M."/>
        </authorList>
    </citation>
    <scope>NUCLEOTIDE SEQUENCE</scope>
    <source>
        <strain evidence="1">FP105234-sp</strain>
    </source>
</reference>
<dbReference type="Proteomes" id="UP000814033">
    <property type="component" value="Unassembled WGS sequence"/>
</dbReference>
<reference evidence="1" key="1">
    <citation type="submission" date="2021-02" db="EMBL/GenBank/DDBJ databases">
        <authorList>
            <consortium name="DOE Joint Genome Institute"/>
            <person name="Ahrendt S."/>
            <person name="Looney B.P."/>
            <person name="Miyauchi S."/>
            <person name="Morin E."/>
            <person name="Drula E."/>
            <person name="Courty P.E."/>
            <person name="Chicoki N."/>
            <person name="Fauchery L."/>
            <person name="Kohler A."/>
            <person name="Kuo A."/>
            <person name="Labutti K."/>
            <person name="Pangilinan J."/>
            <person name="Lipzen A."/>
            <person name="Riley R."/>
            <person name="Andreopoulos W."/>
            <person name="He G."/>
            <person name="Johnson J."/>
            <person name="Barry K.W."/>
            <person name="Grigoriev I.V."/>
            <person name="Nagy L."/>
            <person name="Hibbett D."/>
            <person name="Henrissat B."/>
            <person name="Matheny P.B."/>
            <person name="Labbe J."/>
            <person name="Martin F."/>
        </authorList>
    </citation>
    <scope>NUCLEOTIDE SEQUENCE</scope>
    <source>
        <strain evidence="1">FP105234-sp</strain>
    </source>
</reference>